<comment type="caution">
    <text evidence="2">The sequence shown here is derived from an EMBL/GenBank/DDBJ whole genome shotgun (WGS) entry which is preliminary data.</text>
</comment>
<keyword evidence="4" id="KW-1185">Reference proteome</keyword>
<dbReference type="Proteomes" id="UP001642409">
    <property type="component" value="Unassembled WGS sequence"/>
</dbReference>
<organism evidence="2">
    <name type="scientific">Hexamita inflata</name>
    <dbReference type="NCBI Taxonomy" id="28002"/>
    <lineage>
        <taxon>Eukaryota</taxon>
        <taxon>Metamonada</taxon>
        <taxon>Diplomonadida</taxon>
        <taxon>Hexamitidae</taxon>
        <taxon>Hexamitinae</taxon>
        <taxon>Hexamita</taxon>
    </lineage>
</organism>
<sequence length="733" mass="84684">MYIKQMKQLKSDTKALVATSNQYKSLYTADYQDFKLISTLLQKAIDSTAKLQGSFQKPKVYTKKDTEGIVFALKSTIEQKNQQIAKNQQDAQVQFEKFKAIEQENELIRSNVGNEANLARLVVITQKENESARTFIADLQQQLSQAQSEVAQQQLKTQQAKDQLTEYINNQQPVTRPVSPDSKMAQLQADKAALEQTVQKLKAELSILPRNEMRPIDKQRESQIQSLQKQVEQLRANIVSSEQQAKTTQTELQTQIDQKNIEIKNLCVQMNRIKQDAESTKQMKDNETQNSVQQLSIANKQLTKEKETLTNSVENLTTQLENLKLQSESTNQRLILCTTELRTKTSDLLTKTGLLQQQTADMAGLRSEIQSLQFKITVLKQTNGLSQAQEQIGKLTIQIENQTTEITNLQQQKKDLETSSRTLEKKYFESEQKFKDTNAVLQKCESAKKDFENQLQENSKSCINMKNEAAQAQAQLQQKIDQQNLQIKQINNETQKHQSEIQKLESQLKYSSQALQASEQKVKKLTLNYQQQISQLDQQLKETKMKADHLQSVINSYQNGGYTRDTESKVDKYSKQQYEQQNADLIAAKQKIKDLEEKIVTMENENKALNEQFQQIQLSYQRKLEEYKSIATNADMNFQLVNKRLKDQQGLQVQITQLQIQVEQLQEQLQETEQQLQTKSNYKNLLNYNISPQRPKTQLQKLVSLQEEKQLEERRQGLAELVMLQKSVQNRRK</sequence>
<proteinExistence type="predicted"/>
<evidence type="ECO:0000256" key="1">
    <source>
        <dbReference type="SAM" id="Coils"/>
    </source>
</evidence>
<dbReference type="SUPFAM" id="SSF57997">
    <property type="entry name" value="Tropomyosin"/>
    <property type="match status" value="1"/>
</dbReference>
<reference evidence="3 4" key="2">
    <citation type="submission" date="2024-07" db="EMBL/GenBank/DDBJ databases">
        <authorList>
            <person name="Akdeniz Z."/>
        </authorList>
    </citation>
    <scope>NUCLEOTIDE SEQUENCE [LARGE SCALE GENOMIC DNA]</scope>
</reference>
<protein>
    <submittedName>
        <fullName evidence="3">Hypothetical_protein</fullName>
    </submittedName>
</protein>
<dbReference type="EMBL" id="CAXDID020000003">
    <property type="protein sequence ID" value="CAL5972620.1"/>
    <property type="molecule type" value="Genomic_DNA"/>
</dbReference>
<evidence type="ECO:0000313" key="2">
    <source>
        <dbReference type="EMBL" id="CAI9927438.1"/>
    </source>
</evidence>
<accession>A0AA86NY21</accession>
<keyword evidence="1" id="KW-0175">Coiled coil</keyword>
<dbReference type="AlphaFoldDB" id="A0AA86NY21"/>
<evidence type="ECO:0000313" key="3">
    <source>
        <dbReference type="EMBL" id="CAL5972620.1"/>
    </source>
</evidence>
<gene>
    <name evidence="2" type="ORF">HINF_LOCUS15083</name>
    <name evidence="3" type="ORF">HINF_LOCUS1996</name>
</gene>
<evidence type="ECO:0000313" key="4">
    <source>
        <dbReference type="Proteomes" id="UP001642409"/>
    </source>
</evidence>
<reference evidence="2" key="1">
    <citation type="submission" date="2023-06" db="EMBL/GenBank/DDBJ databases">
        <authorList>
            <person name="Kurt Z."/>
        </authorList>
    </citation>
    <scope>NUCLEOTIDE SEQUENCE</scope>
</reference>
<dbReference type="Gene3D" id="1.10.287.1490">
    <property type="match status" value="1"/>
</dbReference>
<name>A0AA86NY21_9EUKA</name>
<dbReference type="EMBL" id="CATOUU010000380">
    <property type="protein sequence ID" value="CAI9927438.1"/>
    <property type="molecule type" value="Genomic_DNA"/>
</dbReference>
<feature type="coiled-coil region" evidence="1">
    <location>
        <begin position="129"/>
        <end position="682"/>
    </location>
</feature>